<comment type="caution">
    <text evidence="6">The sequence shown here is derived from an EMBL/GenBank/DDBJ whole genome shotgun (WGS) entry which is preliminary data.</text>
</comment>
<keyword evidence="4" id="KW-0233">DNA recombination</keyword>
<dbReference type="AlphaFoldDB" id="A0A0G5NGE5"/>
<dbReference type="Gene3D" id="1.10.443.10">
    <property type="entry name" value="Intergrase catalytic core"/>
    <property type="match status" value="1"/>
</dbReference>
<keyword evidence="3" id="KW-0238">DNA-binding</keyword>
<dbReference type="RefSeq" id="WP_063879050.1">
    <property type="nucleotide sequence ID" value="NZ_CAADLZ010000037.1"/>
</dbReference>
<dbReference type="InterPro" id="IPR010998">
    <property type="entry name" value="Integrase_recombinase_N"/>
</dbReference>
<evidence type="ECO:0000256" key="2">
    <source>
        <dbReference type="ARBA" id="ARBA00022908"/>
    </source>
</evidence>
<evidence type="ECO:0000313" key="7">
    <source>
        <dbReference type="EMBL" id="RTS38414.1"/>
    </source>
</evidence>
<dbReference type="Pfam" id="PF00589">
    <property type="entry name" value="Phage_integrase"/>
    <property type="match status" value="1"/>
</dbReference>
<gene>
    <name evidence="7" type="ORF">DY940_33605</name>
    <name evidence="6" type="ORF">PAERUG_P19_London_7_VIM_2_05_10_02904</name>
</gene>
<dbReference type="InterPro" id="IPR011010">
    <property type="entry name" value="DNA_brk_join_enz"/>
</dbReference>
<evidence type="ECO:0000313" key="8">
    <source>
        <dbReference type="Proteomes" id="UP000045039"/>
    </source>
</evidence>
<organism evidence="6 8">
    <name type="scientific">Pseudomonas aeruginosa</name>
    <dbReference type="NCBI Taxonomy" id="287"/>
    <lineage>
        <taxon>Bacteria</taxon>
        <taxon>Pseudomonadati</taxon>
        <taxon>Pseudomonadota</taxon>
        <taxon>Gammaproteobacteria</taxon>
        <taxon>Pseudomonadales</taxon>
        <taxon>Pseudomonadaceae</taxon>
        <taxon>Pseudomonas</taxon>
    </lineage>
</organism>
<dbReference type="EMBL" id="RXTL01000066">
    <property type="protein sequence ID" value="RTS38414.1"/>
    <property type="molecule type" value="Genomic_DNA"/>
</dbReference>
<dbReference type="InterPro" id="IPR013762">
    <property type="entry name" value="Integrase-like_cat_sf"/>
</dbReference>
<reference evidence="6" key="1">
    <citation type="submission" date="2015-06" db="EMBL/GenBank/DDBJ databases">
        <authorList>
            <person name="Radhakrishnan R."/>
            <person name="Underwood A."/>
            <person name="Al-Shahib A."/>
        </authorList>
    </citation>
    <scope>NUCLEOTIDE SEQUENCE</scope>
    <source>
        <strain evidence="6">P19_London_7_VIM_2_05_10</strain>
    </source>
</reference>
<evidence type="ECO:0000256" key="4">
    <source>
        <dbReference type="ARBA" id="ARBA00023172"/>
    </source>
</evidence>
<keyword evidence="2" id="KW-0229">DNA integration</keyword>
<name>A0A0G5NGE5_PSEAI</name>
<accession>A0A0G5NGE5</accession>
<dbReference type="SUPFAM" id="SSF56349">
    <property type="entry name" value="DNA breaking-rejoining enzymes"/>
    <property type="match status" value="1"/>
</dbReference>
<proteinExistence type="inferred from homology"/>
<reference evidence="8" key="2">
    <citation type="submission" date="2015-06" db="EMBL/GenBank/DDBJ databases">
        <authorList>
            <person name="Radhakrishnan Rajesh"/>
            <person name="Underwood Anthony"/>
            <person name="Al-Shahib Ali"/>
        </authorList>
    </citation>
    <scope>NUCLEOTIDE SEQUENCE [LARGE SCALE GENOMIC DNA]</scope>
    <source>
        <strain evidence="8">P19_London_7_VIM_2_05_10</strain>
    </source>
</reference>
<comment type="similarity">
    <text evidence="1">Belongs to the 'phage' integrase family.</text>
</comment>
<protein>
    <submittedName>
        <fullName evidence="6">Phage integrase family protein</fullName>
    </submittedName>
    <submittedName>
        <fullName evidence="7">Site-specific integrase</fullName>
    </submittedName>
</protein>
<dbReference type="PANTHER" id="PTHR30349">
    <property type="entry name" value="PHAGE INTEGRASE-RELATED"/>
    <property type="match status" value="1"/>
</dbReference>
<dbReference type="GO" id="GO:0015074">
    <property type="term" value="P:DNA integration"/>
    <property type="evidence" value="ECO:0007669"/>
    <property type="project" value="UniProtKB-KW"/>
</dbReference>
<dbReference type="EMBL" id="CVVU01000200">
    <property type="protein sequence ID" value="CRO93360.1"/>
    <property type="molecule type" value="Genomic_DNA"/>
</dbReference>
<evidence type="ECO:0000313" key="6">
    <source>
        <dbReference type="EMBL" id="CRO93360.1"/>
    </source>
</evidence>
<feature type="domain" description="Tyr recombinase" evidence="5">
    <location>
        <begin position="202"/>
        <end position="390"/>
    </location>
</feature>
<dbReference type="Gene3D" id="1.10.150.130">
    <property type="match status" value="1"/>
</dbReference>
<dbReference type="PANTHER" id="PTHR30349:SF64">
    <property type="entry name" value="PROPHAGE INTEGRASE INTD-RELATED"/>
    <property type="match status" value="1"/>
</dbReference>
<dbReference type="GO" id="GO:0006310">
    <property type="term" value="P:DNA recombination"/>
    <property type="evidence" value="ECO:0007669"/>
    <property type="project" value="UniProtKB-KW"/>
</dbReference>
<dbReference type="Proteomes" id="UP000276985">
    <property type="component" value="Unassembled WGS sequence"/>
</dbReference>
<reference evidence="7 9" key="3">
    <citation type="submission" date="2018-12" db="EMBL/GenBank/DDBJ databases">
        <title>Pseudomonas aeruginosa Diversity Panel.</title>
        <authorList>
            <person name="Snesrud E."/>
            <person name="Mcgann P."/>
        </authorList>
    </citation>
    <scope>NUCLEOTIDE SEQUENCE [LARGE SCALE GENOMIC DNA]</scope>
    <source>
        <strain evidence="7 9">MRSN6241</strain>
    </source>
</reference>
<sequence length="430" mass="48852">MAILERVCITPMAPDFSDRSKGISWTPKEKGRVIPKVPHVFFDDGEPWLAANVYALGKLEAVSGNDIKTVTSNMGHLKAYASWLEAHGVDWHHFPKKKKDRCLFRYRGFLVEQRQAGHISPSTATARMAAIVHFYRWAQVYGWIERQPMWEDRSKTVQFYNAVGFSRTMSVVSSELSIPNRKSGGTALENGLLPLSDKNRNILLRFLHEQGKVELYLMVLIGFFTGARSETIRTLRLSSLENATDDSTTPGIMRVTVGPGTQVKTKFDVRGSLLFPSQLLQELERYAYSARRLTRQARASEGDRTLLFLSERGNAYSETSFTKLISYLRETLMSAGLKQFQEFKFHQTRATFGTQLMRLAMDVLPSQVDAIVFVRDAMLHKDEATTWKYVKFIEKEPIKEALSDEFFNLYTGKAGDAKTLIEQVTYNGLA</sequence>
<evidence type="ECO:0000313" key="9">
    <source>
        <dbReference type="Proteomes" id="UP000276985"/>
    </source>
</evidence>
<evidence type="ECO:0000256" key="1">
    <source>
        <dbReference type="ARBA" id="ARBA00008857"/>
    </source>
</evidence>
<dbReference type="Proteomes" id="UP000045039">
    <property type="component" value="Unassembled WGS sequence"/>
</dbReference>
<evidence type="ECO:0000256" key="3">
    <source>
        <dbReference type="ARBA" id="ARBA00023125"/>
    </source>
</evidence>
<dbReference type="GO" id="GO:0003677">
    <property type="term" value="F:DNA binding"/>
    <property type="evidence" value="ECO:0007669"/>
    <property type="project" value="UniProtKB-KW"/>
</dbReference>
<dbReference type="InterPro" id="IPR050090">
    <property type="entry name" value="Tyrosine_recombinase_XerCD"/>
</dbReference>
<dbReference type="InterPro" id="IPR002104">
    <property type="entry name" value="Integrase_catalytic"/>
</dbReference>
<evidence type="ECO:0000259" key="5">
    <source>
        <dbReference type="Pfam" id="PF00589"/>
    </source>
</evidence>